<dbReference type="InterPro" id="IPR001789">
    <property type="entry name" value="Sig_transdc_resp-reg_receiver"/>
</dbReference>
<dbReference type="Pfam" id="PF00072">
    <property type="entry name" value="Response_reg"/>
    <property type="match status" value="1"/>
</dbReference>
<dbReference type="RefSeq" id="WP_090196027.1">
    <property type="nucleotide sequence ID" value="NZ_FOYP01000001.1"/>
</dbReference>
<feature type="domain" description="Response regulatory" evidence="3">
    <location>
        <begin position="20"/>
        <end position="133"/>
    </location>
</feature>
<evidence type="ECO:0000313" key="5">
    <source>
        <dbReference type="Proteomes" id="UP000199478"/>
    </source>
</evidence>
<gene>
    <name evidence="4" type="ORF">SAMN04488005_0502</name>
</gene>
<keyword evidence="5" id="KW-1185">Reference proteome</keyword>
<evidence type="ECO:0000259" key="3">
    <source>
        <dbReference type="PROSITE" id="PS50110"/>
    </source>
</evidence>
<organism evidence="4 5">
    <name type="scientific">Yoonia tamlensis</name>
    <dbReference type="NCBI Taxonomy" id="390270"/>
    <lineage>
        <taxon>Bacteria</taxon>
        <taxon>Pseudomonadati</taxon>
        <taxon>Pseudomonadota</taxon>
        <taxon>Alphaproteobacteria</taxon>
        <taxon>Rhodobacterales</taxon>
        <taxon>Paracoccaceae</taxon>
        <taxon>Yoonia</taxon>
    </lineage>
</organism>
<dbReference type="SUPFAM" id="SSF52172">
    <property type="entry name" value="CheY-like"/>
    <property type="match status" value="1"/>
</dbReference>
<dbReference type="InterPro" id="IPR050595">
    <property type="entry name" value="Bact_response_regulator"/>
</dbReference>
<dbReference type="Gene3D" id="3.40.50.2300">
    <property type="match status" value="1"/>
</dbReference>
<sequence length="235" mass="24968">MDDFMLAQSPTADRPLLGVTALVVEDSLFACEALRLLCHRSGARLRRADSIAHARRHLGIYRPCVILVDVGLPDGSGLELIAMLAAASPRIQVILGISGDANAETAVMTAGADGFIAKPIANLAAFQESILRHLPANRQPPGPRIVSDEMVNPDLVAYRDDLHHISQILNRPQGHTRIGYVTQLLDGIARSAHDDALGKAAKTLASLHLTGSDTTPCMTALSDLVEKRIAAGGPL</sequence>
<dbReference type="SMART" id="SM00448">
    <property type="entry name" value="REC"/>
    <property type="match status" value="1"/>
</dbReference>
<dbReference type="PANTHER" id="PTHR44591">
    <property type="entry name" value="STRESS RESPONSE REGULATOR PROTEIN 1"/>
    <property type="match status" value="1"/>
</dbReference>
<name>A0A1I6FUB1_9RHOB</name>
<protein>
    <submittedName>
        <fullName evidence="4">Response regulator receiver domain-containing protein</fullName>
    </submittedName>
</protein>
<dbReference type="Proteomes" id="UP000199478">
    <property type="component" value="Unassembled WGS sequence"/>
</dbReference>
<dbReference type="EMBL" id="FOYP01000001">
    <property type="protein sequence ID" value="SFR33476.1"/>
    <property type="molecule type" value="Genomic_DNA"/>
</dbReference>
<dbReference type="PANTHER" id="PTHR44591:SF25">
    <property type="entry name" value="CHEMOTAXIS TWO-COMPONENT RESPONSE REGULATOR"/>
    <property type="match status" value="1"/>
</dbReference>
<dbReference type="InterPro" id="IPR011006">
    <property type="entry name" value="CheY-like_superfamily"/>
</dbReference>
<evidence type="ECO:0000313" key="4">
    <source>
        <dbReference type="EMBL" id="SFR33476.1"/>
    </source>
</evidence>
<evidence type="ECO:0000256" key="1">
    <source>
        <dbReference type="ARBA" id="ARBA00022553"/>
    </source>
</evidence>
<dbReference type="STRING" id="390270.SAMN04488005_0502"/>
<feature type="modified residue" description="4-aspartylphosphate" evidence="2">
    <location>
        <position position="69"/>
    </location>
</feature>
<dbReference type="CDD" id="cd00156">
    <property type="entry name" value="REC"/>
    <property type="match status" value="1"/>
</dbReference>
<dbReference type="PROSITE" id="PS50110">
    <property type="entry name" value="RESPONSE_REGULATORY"/>
    <property type="match status" value="1"/>
</dbReference>
<evidence type="ECO:0000256" key="2">
    <source>
        <dbReference type="PROSITE-ProRule" id="PRU00169"/>
    </source>
</evidence>
<keyword evidence="1 2" id="KW-0597">Phosphoprotein</keyword>
<dbReference type="OrthoDB" id="7831674at2"/>
<accession>A0A1I6FUB1</accession>
<reference evidence="5" key="1">
    <citation type="submission" date="2016-10" db="EMBL/GenBank/DDBJ databases">
        <authorList>
            <person name="Varghese N."/>
            <person name="Submissions S."/>
        </authorList>
    </citation>
    <scope>NUCLEOTIDE SEQUENCE [LARGE SCALE GENOMIC DNA]</scope>
    <source>
        <strain evidence="5">DSM 26879</strain>
    </source>
</reference>
<proteinExistence type="predicted"/>
<dbReference type="GO" id="GO:0000160">
    <property type="term" value="P:phosphorelay signal transduction system"/>
    <property type="evidence" value="ECO:0007669"/>
    <property type="project" value="InterPro"/>
</dbReference>
<dbReference type="AlphaFoldDB" id="A0A1I6FUB1"/>